<dbReference type="Proteomes" id="UP001187471">
    <property type="component" value="Unassembled WGS sequence"/>
</dbReference>
<accession>A0AA88S3L2</accession>
<feature type="region of interest" description="Disordered" evidence="1">
    <location>
        <begin position="1"/>
        <end position="32"/>
    </location>
</feature>
<reference evidence="2" key="1">
    <citation type="submission" date="2022-12" db="EMBL/GenBank/DDBJ databases">
        <title>Draft genome assemblies for two species of Escallonia (Escalloniales).</title>
        <authorList>
            <person name="Chanderbali A."/>
            <person name="Dervinis C."/>
            <person name="Anghel I."/>
            <person name="Soltis D."/>
            <person name="Soltis P."/>
            <person name="Zapata F."/>
        </authorList>
    </citation>
    <scope>NUCLEOTIDE SEQUENCE</scope>
    <source>
        <strain evidence="2">UCBG92.1500</strain>
        <tissue evidence="2">Leaf</tissue>
    </source>
</reference>
<organism evidence="2 3">
    <name type="scientific">Escallonia rubra</name>
    <dbReference type="NCBI Taxonomy" id="112253"/>
    <lineage>
        <taxon>Eukaryota</taxon>
        <taxon>Viridiplantae</taxon>
        <taxon>Streptophyta</taxon>
        <taxon>Embryophyta</taxon>
        <taxon>Tracheophyta</taxon>
        <taxon>Spermatophyta</taxon>
        <taxon>Magnoliopsida</taxon>
        <taxon>eudicotyledons</taxon>
        <taxon>Gunneridae</taxon>
        <taxon>Pentapetalae</taxon>
        <taxon>asterids</taxon>
        <taxon>campanulids</taxon>
        <taxon>Escalloniales</taxon>
        <taxon>Escalloniaceae</taxon>
        <taxon>Escallonia</taxon>
    </lineage>
</organism>
<protein>
    <submittedName>
        <fullName evidence="2">Uncharacterized protein</fullName>
    </submittedName>
</protein>
<dbReference type="InterPro" id="IPR032675">
    <property type="entry name" value="LRR_dom_sf"/>
</dbReference>
<proteinExistence type="predicted"/>
<evidence type="ECO:0000256" key="1">
    <source>
        <dbReference type="SAM" id="MobiDB-lite"/>
    </source>
</evidence>
<dbReference type="EMBL" id="JAVXUO010001440">
    <property type="protein sequence ID" value="KAK2982315.1"/>
    <property type="molecule type" value="Genomic_DNA"/>
</dbReference>
<dbReference type="SUPFAM" id="SSF52075">
    <property type="entry name" value="Outer arm dynein light chain 1"/>
    <property type="match status" value="1"/>
</dbReference>
<feature type="compositionally biased region" description="Basic and acidic residues" evidence="1">
    <location>
        <begin position="7"/>
        <end position="21"/>
    </location>
</feature>
<evidence type="ECO:0000313" key="3">
    <source>
        <dbReference type="Proteomes" id="UP001187471"/>
    </source>
</evidence>
<comment type="caution">
    <text evidence="2">The sequence shown here is derived from an EMBL/GenBank/DDBJ whole genome shotgun (WGS) entry which is preliminary data.</text>
</comment>
<dbReference type="AlphaFoldDB" id="A0AA88S3L2"/>
<dbReference type="Gene3D" id="3.80.10.10">
    <property type="entry name" value="Ribonuclease Inhibitor"/>
    <property type="match status" value="1"/>
</dbReference>
<keyword evidence="3" id="KW-1185">Reference proteome</keyword>
<dbReference type="FunFam" id="3.80.10.10:FF:000579">
    <property type="entry name" value="Protein phosphatase 1 regulatory subunit 7"/>
    <property type="match status" value="1"/>
</dbReference>
<name>A0AA88S3L2_9ASTE</name>
<sequence>MDNPGQPDHDPTTNQAAKEDEPPPSPPPTVLDLTSFQLHDLDSVELPTSLTELDLTTNRLSSLDPRIGHLSNLKILSFRQNLLTDAGVEPISRCRTIDVDRLKHLTIPQQLAFCNPPKPHSS</sequence>
<evidence type="ECO:0000313" key="2">
    <source>
        <dbReference type="EMBL" id="KAK2982315.1"/>
    </source>
</evidence>
<gene>
    <name evidence="2" type="ORF">RJ640_027412</name>
</gene>